<name>A0AAV9UJS9_9PEZI</name>
<protein>
    <submittedName>
        <fullName evidence="2">Uncharacterized protein</fullName>
    </submittedName>
</protein>
<proteinExistence type="predicted"/>
<feature type="region of interest" description="Disordered" evidence="1">
    <location>
        <begin position="191"/>
        <end position="245"/>
    </location>
</feature>
<comment type="caution">
    <text evidence="2">The sequence shown here is derived from an EMBL/GenBank/DDBJ whole genome shotgun (WGS) entry which is preliminary data.</text>
</comment>
<evidence type="ECO:0000256" key="1">
    <source>
        <dbReference type="SAM" id="MobiDB-lite"/>
    </source>
</evidence>
<dbReference type="AlphaFoldDB" id="A0AAV9UJS9"/>
<dbReference type="Proteomes" id="UP001375240">
    <property type="component" value="Unassembled WGS sequence"/>
</dbReference>
<accession>A0AAV9UJS9</accession>
<evidence type="ECO:0000313" key="2">
    <source>
        <dbReference type="EMBL" id="KAK6341542.1"/>
    </source>
</evidence>
<evidence type="ECO:0000313" key="3">
    <source>
        <dbReference type="Proteomes" id="UP001375240"/>
    </source>
</evidence>
<sequence>MDTMSGPTLTQDNGSAADPAPCLVKLSSKRPEGRAAIDNVTPRGKPRRTVEPDQGSATTPAPEESEGKKPRRQTYRYDGRTFSLKMGKEILGLSEPMFATLKGLVHEFFVLNPNLEADRTGKLSQNPEVKKKICDEGAAYLHGHRKGPAEEIIGHLVNHADVELASWALYSIFIEIRRLRIEKVRAAAALAKKKKEKDEQSTNAEPDVPLVPATITAAEAAGVSGQPGEQLHMSGSGAGEQLAAPPAPEPDMAYYPEWQFVPEYMWGVYPAEDAWPIHQN</sequence>
<dbReference type="EMBL" id="JAVHNQ010000007">
    <property type="protein sequence ID" value="KAK6341542.1"/>
    <property type="molecule type" value="Genomic_DNA"/>
</dbReference>
<feature type="region of interest" description="Disordered" evidence="1">
    <location>
        <begin position="1"/>
        <end position="76"/>
    </location>
</feature>
<organism evidence="2 3">
    <name type="scientific">Orbilia brochopaga</name>
    <dbReference type="NCBI Taxonomy" id="3140254"/>
    <lineage>
        <taxon>Eukaryota</taxon>
        <taxon>Fungi</taxon>
        <taxon>Dikarya</taxon>
        <taxon>Ascomycota</taxon>
        <taxon>Pezizomycotina</taxon>
        <taxon>Orbiliomycetes</taxon>
        <taxon>Orbiliales</taxon>
        <taxon>Orbiliaceae</taxon>
        <taxon>Orbilia</taxon>
    </lineage>
</organism>
<keyword evidence="3" id="KW-1185">Reference proteome</keyword>
<reference evidence="2 3" key="1">
    <citation type="submission" date="2019-10" db="EMBL/GenBank/DDBJ databases">
        <authorList>
            <person name="Palmer J.M."/>
        </authorList>
    </citation>
    <scope>NUCLEOTIDE SEQUENCE [LARGE SCALE GENOMIC DNA]</scope>
    <source>
        <strain evidence="2 3">TWF696</strain>
    </source>
</reference>
<feature type="compositionally biased region" description="Polar residues" evidence="1">
    <location>
        <begin position="1"/>
        <end position="14"/>
    </location>
</feature>
<gene>
    <name evidence="2" type="ORF">TWF696_008614</name>
</gene>